<organism evidence="1 2">
    <name type="scientific">Klebsiella pneumoniae subsp. pneumoniae</name>
    <dbReference type="NCBI Taxonomy" id="72407"/>
    <lineage>
        <taxon>Bacteria</taxon>
        <taxon>Pseudomonadati</taxon>
        <taxon>Pseudomonadota</taxon>
        <taxon>Gammaproteobacteria</taxon>
        <taxon>Enterobacterales</taxon>
        <taxon>Enterobacteriaceae</taxon>
        <taxon>Klebsiella/Raoultella group</taxon>
        <taxon>Klebsiella</taxon>
        <taxon>Klebsiella pneumoniae complex</taxon>
    </lineage>
</organism>
<name>A0ACC7QYQ6_KLEPN</name>
<reference evidence="1" key="2">
    <citation type="submission" date="2025-04" db="EMBL/GenBank/DDBJ databases">
        <authorList>
            <person name="Halder G."/>
            <person name="Chaudhuri B."/>
            <person name="Dutta S."/>
        </authorList>
    </citation>
    <scope>NUCLEOTIDE SEQUENCE</scope>
    <source>
        <strain evidence="1">FTCR7</strain>
    </source>
</reference>
<sequence>MMVESFTQQVNCFTDSRKECQAVQALATPTPFESELVHAIQNGQVYPVFQPIVDIHLHIKGIEVLSRWRKDGVVLLPTEFLPNIQSEAIWFSLTAFVLQEAVQGINRYQGEFYFTVNIPTCIAHHHHLICLMETAWLQLHNPLWADCLVLEFAETVDLTQQGNTIANMRKIQERGFRIFLDDCFSQNSVIFPIRLARFCGYKLDKSIINDFQRDPHAMALMKSLIYYCQLTQSDCIAEGVDSLEKFNKLKGMGLVFFQGYLFSQPVELEHMMCMIKKSKYCFNIQ</sequence>
<gene>
    <name evidence="1" type="ORF">KC542_020825</name>
</gene>
<reference evidence="1" key="1">
    <citation type="journal article" date="2025" name="Microbiol. Spectr.">
        <title>Antimicrobial resistance and phylogenetic lineages of KPC-2-producing blood-borne Klebsiella pneumoniae subsp. pneumoniae from Kolkata, India during 2015-2024: Emergence of Klebsiella pneumoniae subsp. pneumoniae with blaKPC-2, blaNDM, and blaOXA-48-like triple carbapenemases.</title>
        <authorList>
            <person name="Halder G."/>
            <person name="Chaudhuri B.N."/>
            <person name="Veeraraghavan B."/>
            <person name="Denny P."/>
            <person name="Dutta P."/>
            <person name="Chakraborty M."/>
            <person name="Khan U.R."/>
            <person name="Ganguly S.S."/>
            <person name="Mandal S."/>
            <person name="Upadhyaya Y.P."/>
            <person name="Biswas B."/>
            <person name="Chakraborty A."/>
            <person name="Maiti S."/>
            <person name="Mondal H."/>
            <person name="Pal S."/>
            <person name="Dutta S."/>
        </authorList>
    </citation>
    <scope>NUCLEOTIDE SEQUENCE</scope>
    <source>
        <strain evidence="1">FTCR7</strain>
    </source>
</reference>
<evidence type="ECO:0000313" key="2">
    <source>
        <dbReference type="Proteomes" id="UP001444054"/>
    </source>
</evidence>
<proteinExistence type="predicted"/>
<comment type="caution">
    <text evidence="1">The sequence shown here is derived from an EMBL/GenBank/DDBJ whole genome shotgun (WGS) entry which is preliminary data.</text>
</comment>
<protein>
    <submittedName>
        <fullName evidence="1">EAL domain-containing protein</fullName>
    </submittedName>
</protein>
<accession>A0ACC7QYQ6</accession>
<dbReference type="Proteomes" id="UP001444054">
    <property type="component" value="Unassembled WGS sequence"/>
</dbReference>
<evidence type="ECO:0000313" key="1">
    <source>
        <dbReference type="EMBL" id="MGD7041494.1"/>
    </source>
</evidence>
<dbReference type="EMBL" id="JAGSGE020000017">
    <property type="protein sequence ID" value="MGD7041494.1"/>
    <property type="molecule type" value="Genomic_DNA"/>
</dbReference>